<evidence type="ECO:0000256" key="6">
    <source>
        <dbReference type="ARBA" id="ARBA00023157"/>
    </source>
</evidence>
<reference evidence="11" key="1">
    <citation type="submission" date="2019-04" db="EMBL/GenBank/DDBJ databases">
        <authorList>
            <person name="Alioto T."/>
            <person name="Alioto T."/>
        </authorList>
    </citation>
    <scope>NUCLEOTIDE SEQUENCE [LARGE SCALE GENOMIC DNA]</scope>
</reference>
<dbReference type="InterPro" id="IPR016187">
    <property type="entry name" value="CTDL_fold"/>
</dbReference>
<feature type="region of interest" description="Disordered" evidence="9">
    <location>
        <begin position="184"/>
        <end position="207"/>
    </location>
</feature>
<evidence type="ECO:0000256" key="1">
    <source>
        <dbReference type="ARBA" id="ARBA00004613"/>
    </source>
</evidence>
<dbReference type="Gene3D" id="3.10.100.10">
    <property type="entry name" value="Mannose-Binding Protein A, subunit A"/>
    <property type="match status" value="1"/>
</dbReference>
<evidence type="ECO:0000313" key="11">
    <source>
        <dbReference type="EMBL" id="VTJ54663.1"/>
    </source>
</evidence>
<dbReference type="PROSITE" id="PS01241">
    <property type="entry name" value="LINK_1"/>
    <property type="match status" value="1"/>
</dbReference>
<evidence type="ECO:0000256" key="4">
    <source>
        <dbReference type="ARBA" id="ARBA00022737"/>
    </source>
</evidence>
<dbReference type="GO" id="GO:0002052">
    <property type="term" value="P:positive regulation of neuroblast proliferation"/>
    <property type="evidence" value="ECO:0007669"/>
    <property type="project" value="TreeGrafter"/>
</dbReference>
<protein>
    <recommendedName>
        <fullName evidence="10">Link domain-containing protein</fullName>
    </recommendedName>
</protein>
<accession>A0A5E4ABI5</accession>
<dbReference type="InterPro" id="IPR050691">
    <property type="entry name" value="Hyaluronan_bind_Proteoglycan"/>
</dbReference>
<feature type="disulfide bond" evidence="8">
    <location>
        <begin position="97"/>
        <end position="118"/>
    </location>
</feature>
<comment type="caution">
    <text evidence="8">Lacks conserved residue(s) required for the propagation of feature annotation.</text>
</comment>
<sequence>MTTVLWRAGSTAAVVPPSLNHHPNRARTGYLDGDLLPGLREGPPDLSPPPPTGEVFYVGPARRLTLAGARAQCRRQGAALASVGQLHLAWHEGLDQCDPGWLADGSVRYPIQTPRRRCGGPTPGVRTVYRFANRTGFPAPAARFDAYCFRGACEAPPTGHAPVCPQWPGTGGCVLGEGHTPSSFTWLRRPRAGDKPRPGRRPRPRDKFLLRNLAVVEGHVP</sequence>
<evidence type="ECO:0000256" key="3">
    <source>
        <dbReference type="ARBA" id="ARBA00022525"/>
    </source>
</evidence>
<gene>
    <name evidence="11" type="ORF">MONAX_5E004324</name>
</gene>
<dbReference type="GO" id="GO:0007155">
    <property type="term" value="P:cell adhesion"/>
    <property type="evidence" value="ECO:0007669"/>
    <property type="project" value="InterPro"/>
</dbReference>
<dbReference type="FunFam" id="3.10.100.10:FF:000011">
    <property type="entry name" value="Aggrecan core protein"/>
    <property type="match status" value="1"/>
</dbReference>
<dbReference type="InterPro" id="IPR000538">
    <property type="entry name" value="Link_dom"/>
</dbReference>
<evidence type="ECO:0000256" key="5">
    <source>
        <dbReference type="ARBA" id="ARBA00022974"/>
    </source>
</evidence>
<evidence type="ECO:0000256" key="2">
    <source>
        <dbReference type="ARBA" id="ARBA00006838"/>
    </source>
</evidence>
<keyword evidence="6 8" id="KW-1015">Disulfide bond</keyword>
<keyword evidence="4" id="KW-0677">Repeat</keyword>
<dbReference type="GO" id="GO:0007417">
    <property type="term" value="P:central nervous system development"/>
    <property type="evidence" value="ECO:0007669"/>
    <property type="project" value="TreeGrafter"/>
</dbReference>
<dbReference type="GO" id="GO:0072534">
    <property type="term" value="C:perineuronal net"/>
    <property type="evidence" value="ECO:0007669"/>
    <property type="project" value="TreeGrafter"/>
</dbReference>
<dbReference type="GO" id="GO:0045202">
    <property type="term" value="C:synapse"/>
    <property type="evidence" value="ECO:0007669"/>
    <property type="project" value="TreeGrafter"/>
</dbReference>
<dbReference type="GO" id="GO:0005615">
    <property type="term" value="C:extracellular space"/>
    <property type="evidence" value="ECO:0007669"/>
    <property type="project" value="TreeGrafter"/>
</dbReference>
<dbReference type="AlphaFoldDB" id="A0A5E4ABI5"/>
<evidence type="ECO:0000256" key="8">
    <source>
        <dbReference type="PROSITE-ProRule" id="PRU00323"/>
    </source>
</evidence>
<evidence type="ECO:0000256" key="7">
    <source>
        <dbReference type="ARBA" id="ARBA00023180"/>
    </source>
</evidence>
<dbReference type="InterPro" id="IPR016186">
    <property type="entry name" value="C-type_lectin-like/link_sf"/>
</dbReference>
<dbReference type="SUPFAM" id="SSF56436">
    <property type="entry name" value="C-type lectin-like"/>
    <property type="match status" value="1"/>
</dbReference>
<dbReference type="GO" id="GO:0001501">
    <property type="term" value="P:skeletal system development"/>
    <property type="evidence" value="ECO:0007669"/>
    <property type="project" value="TreeGrafter"/>
</dbReference>
<name>A0A5E4ABI5_MARMO</name>
<keyword evidence="3" id="KW-0964">Secreted</keyword>
<proteinExistence type="inferred from homology"/>
<dbReference type="PANTHER" id="PTHR22804:SF24">
    <property type="entry name" value="NEUROCAN CORE PROTEIN"/>
    <property type="match status" value="1"/>
</dbReference>
<comment type="similarity">
    <text evidence="2">Belongs to the aggrecan/versican proteoglycan family.</text>
</comment>
<dbReference type="PRINTS" id="PR01265">
    <property type="entry name" value="LINKMODULE"/>
</dbReference>
<dbReference type="GO" id="GO:0005540">
    <property type="term" value="F:hyaluronic acid binding"/>
    <property type="evidence" value="ECO:0007669"/>
    <property type="project" value="InterPro"/>
</dbReference>
<comment type="caution">
    <text evidence="11">The sequence shown here is derived from an EMBL/GenBank/DDBJ whole genome shotgun (WGS) entry which is preliminary data.</text>
</comment>
<dbReference type="CDD" id="cd03520">
    <property type="entry name" value="Link_domain_CSPGs_modules_2_4"/>
    <property type="match status" value="1"/>
</dbReference>
<dbReference type="PROSITE" id="PS50963">
    <property type="entry name" value="LINK_2"/>
    <property type="match status" value="1"/>
</dbReference>
<organism evidence="11">
    <name type="scientific">Marmota monax</name>
    <name type="common">Woodchuck</name>
    <dbReference type="NCBI Taxonomy" id="9995"/>
    <lineage>
        <taxon>Eukaryota</taxon>
        <taxon>Metazoa</taxon>
        <taxon>Chordata</taxon>
        <taxon>Craniata</taxon>
        <taxon>Vertebrata</taxon>
        <taxon>Euteleostomi</taxon>
        <taxon>Mammalia</taxon>
        <taxon>Eutheria</taxon>
        <taxon>Euarchontoglires</taxon>
        <taxon>Glires</taxon>
        <taxon>Rodentia</taxon>
        <taxon>Sciuromorpha</taxon>
        <taxon>Sciuridae</taxon>
        <taxon>Xerinae</taxon>
        <taxon>Marmotini</taxon>
        <taxon>Marmota</taxon>
    </lineage>
</organism>
<keyword evidence="5" id="KW-0654">Proteoglycan</keyword>
<evidence type="ECO:0000259" key="10">
    <source>
        <dbReference type="PROSITE" id="PS50963"/>
    </source>
</evidence>
<dbReference type="Pfam" id="PF00193">
    <property type="entry name" value="Xlink"/>
    <property type="match status" value="1"/>
</dbReference>
<keyword evidence="7" id="KW-0325">Glycoprotein</keyword>
<comment type="subcellular location">
    <subcellularLocation>
        <location evidence="1">Secreted</location>
    </subcellularLocation>
</comment>
<dbReference type="SMART" id="SM00445">
    <property type="entry name" value="LINK"/>
    <property type="match status" value="1"/>
</dbReference>
<dbReference type="PANTHER" id="PTHR22804">
    <property type="entry name" value="AGGRECAN/VERSICAN PROTEOGLYCAN"/>
    <property type="match status" value="1"/>
</dbReference>
<feature type="domain" description="Link" evidence="10">
    <location>
        <begin position="54"/>
        <end position="150"/>
    </location>
</feature>
<dbReference type="EMBL" id="CABDUW010000040">
    <property type="protein sequence ID" value="VTJ54663.1"/>
    <property type="molecule type" value="Genomic_DNA"/>
</dbReference>
<dbReference type="GO" id="GO:0010001">
    <property type="term" value="P:glial cell differentiation"/>
    <property type="evidence" value="ECO:0007669"/>
    <property type="project" value="TreeGrafter"/>
</dbReference>
<evidence type="ECO:0000256" key="9">
    <source>
        <dbReference type="SAM" id="MobiDB-lite"/>
    </source>
</evidence>